<dbReference type="RefSeq" id="XP_059602956.1">
    <property type="nucleotide sequence ID" value="XM_059745796.1"/>
</dbReference>
<protein>
    <submittedName>
        <fullName evidence="1">Uncharacterized protein</fullName>
    </submittedName>
</protein>
<dbReference type="AlphaFoldDB" id="A0AAJ8BV48"/>
<reference evidence="1" key="1">
    <citation type="submission" date="2025-02" db="EMBL/GenBank/DDBJ databases">
        <authorList>
            <consortium name="NCBI Genome Project"/>
        </authorList>
    </citation>
    <scope>NUCLEOTIDE SEQUENCE</scope>
</reference>
<accession>A0AAJ8BV48</accession>
<evidence type="ECO:0000313" key="1">
    <source>
        <dbReference type="RefSeq" id="XP_059602956.1"/>
    </source>
</evidence>
<proteinExistence type="predicted"/>
<reference evidence="1" key="2">
    <citation type="submission" date="2025-08" db="UniProtKB">
        <authorList>
            <consortium name="RefSeq"/>
        </authorList>
    </citation>
    <scope>IDENTIFICATION</scope>
</reference>
<gene>
    <name evidence="1" type="ORF">An18g04830</name>
</gene>
<dbReference type="GeneID" id="84593720"/>
<name>A0AAJ8BV48_ASPNG</name>
<sequence length="122" mass="13700">MVFTRSQCHPELIAKVAENSISGYIIPILSALFPLNYPYSVVVPTSLQRDIVLPESRHFNSGLVTATVKITQYISRLRESVELVALGYILGWHVGDGDLAIWMMAPGKFVIHLRKTQHEPKL</sequence>
<organism evidence="1">
    <name type="scientific">Aspergillus niger</name>
    <dbReference type="NCBI Taxonomy" id="5061"/>
    <lineage>
        <taxon>Eukaryota</taxon>
        <taxon>Fungi</taxon>
        <taxon>Dikarya</taxon>
        <taxon>Ascomycota</taxon>
        <taxon>Pezizomycotina</taxon>
        <taxon>Eurotiomycetes</taxon>
        <taxon>Eurotiomycetidae</taxon>
        <taxon>Eurotiales</taxon>
        <taxon>Aspergillaceae</taxon>
        <taxon>Aspergillus</taxon>
        <taxon>Aspergillus subgen. Circumdati</taxon>
    </lineage>
</organism>
<dbReference type="KEGG" id="ang:An18g04830"/>
<dbReference type="VEuPathDB" id="FungiDB:An18g04830"/>